<sequence length="166" mass="18930">MADNNSNNVALDWNDTIENDGQEFIILPEGDYNFVVSNFERGRFPGSAKMQASNKATLTLQVETEEGVASIRTDLILNRMLEWRISAFFRAIGRKKHGEKLVMNWNNLVGAKGRAHFKPRKYTDRDGNEKQANDVERFYDYDEKNFPASNSAFGETIPMSNGQIPF</sequence>
<evidence type="ECO:0008006" key="3">
    <source>
        <dbReference type="Google" id="ProtNLM"/>
    </source>
</evidence>
<name>A0A1I0V561_SELRU</name>
<dbReference type="RefSeq" id="WP_074811917.1">
    <property type="nucleotide sequence ID" value="NZ_FOJX01000001.1"/>
</dbReference>
<dbReference type="AlphaFoldDB" id="A0A1I0V561"/>
<evidence type="ECO:0000313" key="1">
    <source>
        <dbReference type="EMBL" id="SFA71213.1"/>
    </source>
</evidence>
<gene>
    <name evidence="1" type="ORF">SAMN05216587_101259</name>
</gene>
<accession>A0A1I0V561</accession>
<dbReference type="Proteomes" id="UP000183843">
    <property type="component" value="Unassembled WGS sequence"/>
</dbReference>
<dbReference type="EMBL" id="FOJX01000001">
    <property type="protein sequence ID" value="SFA71213.1"/>
    <property type="molecule type" value="Genomic_DNA"/>
</dbReference>
<evidence type="ECO:0000313" key="2">
    <source>
        <dbReference type="Proteomes" id="UP000183843"/>
    </source>
</evidence>
<protein>
    <recommendedName>
        <fullName evidence="3">DUF669 domain-containing protein</fullName>
    </recommendedName>
</protein>
<reference evidence="1 2" key="1">
    <citation type="submission" date="2016-10" db="EMBL/GenBank/DDBJ databases">
        <authorList>
            <person name="de Groot N.N."/>
        </authorList>
    </citation>
    <scope>NUCLEOTIDE SEQUENCE [LARGE SCALE GENOMIC DNA]</scope>
    <source>
        <strain evidence="1 2">L14</strain>
    </source>
</reference>
<organism evidence="1 2">
    <name type="scientific">Selenomonas ruminantium</name>
    <dbReference type="NCBI Taxonomy" id="971"/>
    <lineage>
        <taxon>Bacteria</taxon>
        <taxon>Bacillati</taxon>
        <taxon>Bacillota</taxon>
        <taxon>Negativicutes</taxon>
        <taxon>Selenomonadales</taxon>
        <taxon>Selenomonadaceae</taxon>
        <taxon>Selenomonas</taxon>
    </lineage>
</organism>
<proteinExistence type="predicted"/>